<gene>
    <name evidence="4" type="ORF">H9635_06770</name>
</gene>
<dbReference type="PROSITE" id="PS51462">
    <property type="entry name" value="NUDIX"/>
    <property type="match status" value="1"/>
</dbReference>
<dbReference type="InterPro" id="IPR020476">
    <property type="entry name" value="Nudix_hydrolase"/>
</dbReference>
<proteinExistence type="predicted"/>
<dbReference type="Gene3D" id="3.90.79.10">
    <property type="entry name" value="Nucleoside Triphosphate Pyrophosphohydrolase"/>
    <property type="match status" value="1"/>
</dbReference>
<feature type="domain" description="Nudix hydrolase" evidence="3">
    <location>
        <begin position="16"/>
        <end position="147"/>
    </location>
</feature>
<dbReference type="CDD" id="cd04677">
    <property type="entry name" value="NUDIX_Hydrolase"/>
    <property type="match status" value="1"/>
</dbReference>
<evidence type="ECO:0000313" key="5">
    <source>
        <dbReference type="Proteomes" id="UP000619101"/>
    </source>
</evidence>
<protein>
    <submittedName>
        <fullName evidence="4">NUDIX hydrolase</fullName>
    </submittedName>
</protein>
<keyword evidence="5" id="KW-1185">Reference proteome</keyword>
<dbReference type="Pfam" id="PF00293">
    <property type="entry name" value="NUDIX"/>
    <property type="match status" value="1"/>
</dbReference>
<dbReference type="SUPFAM" id="SSF55811">
    <property type="entry name" value="Nudix"/>
    <property type="match status" value="1"/>
</dbReference>
<comment type="cofactor">
    <cofactor evidence="1">
        <name>Mg(2+)</name>
        <dbReference type="ChEBI" id="CHEBI:18420"/>
    </cofactor>
</comment>
<reference evidence="4 5" key="1">
    <citation type="submission" date="2020-08" db="EMBL/GenBank/DDBJ databases">
        <title>A Genomic Blueprint of the Chicken Gut Microbiome.</title>
        <authorList>
            <person name="Gilroy R."/>
            <person name="Ravi A."/>
            <person name="Getino M."/>
            <person name="Pursley I."/>
            <person name="Horton D.L."/>
            <person name="Alikhan N.-F."/>
            <person name="Baker D."/>
            <person name="Gharbi K."/>
            <person name="Hall N."/>
            <person name="Watson M."/>
            <person name="Adriaenssens E.M."/>
            <person name="Foster-Nyarko E."/>
            <person name="Jarju S."/>
            <person name="Secka A."/>
            <person name="Antonio M."/>
            <person name="Oren A."/>
            <person name="Chaudhuri R."/>
            <person name="La Ragione R.M."/>
            <person name="Hildebrand F."/>
            <person name="Pallen M.J."/>
        </authorList>
    </citation>
    <scope>NUCLEOTIDE SEQUENCE [LARGE SCALE GENOMIC DNA]</scope>
    <source>
        <strain evidence="4 5">A46</strain>
    </source>
</reference>
<dbReference type="PANTHER" id="PTHR43046:SF2">
    <property type="entry name" value="8-OXO-DGTP DIPHOSPHATASE-RELATED"/>
    <property type="match status" value="1"/>
</dbReference>
<accession>A0ABR8XWW7</accession>
<comment type="caution">
    <text evidence="4">The sequence shown here is derived from an EMBL/GenBank/DDBJ whole genome shotgun (WGS) entry which is preliminary data.</text>
</comment>
<dbReference type="Proteomes" id="UP000619101">
    <property type="component" value="Unassembled WGS sequence"/>
</dbReference>
<evidence type="ECO:0000313" key="4">
    <source>
        <dbReference type="EMBL" id="MBD8036441.1"/>
    </source>
</evidence>
<evidence type="ECO:0000256" key="1">
    <source>
        <dbReference type="ARBA" id="ARBA00001946"/>
    </source>
</evidence>
<organism evidence="4 5">
    <name type="scientific">Solibacillus faecavium</name>
    <dbReference type="NCBI Taxonomy" id="2762221"/>
    <lineage>
        <taxon>Bacteria</taxon>
        <taxon>Bacillati</taxon>
        <taxon>Bacillota</taxon>
        <taxon>Bacilli</taxon>
        <taxon>Bacillales</taxon>
        <taxon>Caryophanaceae</taxon>
        <taxon>Solibacillus</taxon>
    </lineage>
</organism>
<dbReference type="GO" id="GO:0016787">
    <property type="term" value="F:hydrolase activity"/>
    <property type="evidence" value="ECO:0007669"/>
    <property type="project" value="UniProtKB-KW"/>
</dbReference>
<dbReference type="PANTHER" id="PTHR43046">
    <property type="entry name" value="GDP-MANNOSE MANNOSYL HYDROLASE"/>
    <property type="match status" value="1"/>
</dbReference>
<dbReference type="InterPro" id="IPR015797">
    <property type="entry name" value="NUDIX_hydrolase-like_dom_sf"/>
</dbReference>
<dbReference type="InterPro" id="IPR000086">
    <property type="entry name" value="NUDIX_hydrolase_dom"/>
</dbReference>
<name>A0ABR8XWW7_9BACL</name>
<dbReference type="RefSeq" id="WP_191699385.1">
    <property type="nucleotide sequence ID" value="NZ_JACSPZ010000002.1"/>
</dbReference>
<dbReference type="EMBL" id="JACSPZ010000002">
    <property type="protein sequence ID" value="MBD8036441.1"/>
    <property type="molecule type" value="Genomic_DNA"/>
</dbReference>
<keyword evidence="2 4" id="KW-0378">Hydrolase</keyword>
<evidence type="ECO:0000259" key="3">
    <source>
        <dbReference type="PROSITE" id="PS51462"/>
    </source>
</evidence>
<evidence type="ECO:0000256" key="2">
    <source>
        <dbReference type="ARBA" id="ARBA00022801"/>
    </source>
</evidence>
<sequence length="147" mass="16681">MDYIETLRQYVGERPIIAPGSAVIIFNDNNELLLQLREDTNDWGLPGGGMELGDSFEETAQKELHEETGLNAEELKLIGIASGKETYYKYPNGDEIYNATAIYEAVKITGKLKEKEETKDLQYFPLDNLPHLNYISKIFLKKVGYIS</sequence>
<dbReference type="PRINTS" id="PR00502">
    <property type="entry name" value="NUDIXFAMILY"/>
</dbReference>